<sequence length="178" mass="19642">MALGNIFLIELLRQEVRDAEQELSNLRSSLRYSIGDMLLQALPLSWRSFRVLPKLWRLYRQYSGGRAPGTAAAHSLLKLPETALGAEHLLLGPTSAEGGAHAWATEDVELMALRLRADAPVASLTLRCLSASVVRQLARVQQQGGRIIWWPNPEISNAPELEAYVVALADECRSGDPF</sequence>
<organism evidence="1 2">
    <name type="scientific">Billgrantia campisalis</name>
    <dbReference type="NCBI Taxonomy" id="74661"/>
    <lineage>
        <taxon>Bacteria</taxon>
        <taxon>Pseudomonadati</taxon>
        <taxon>Pseudomonadota</taxon>
        <taxon>Gammaproteobacteria</taxon>
        <taxon>Oceanospirillales</taxon>
        <taxon>Halomonadaceae</taxon>
        <taxon>Billgrantia</taxon>
    </lineage>
</organism>
<accession>A0ABS9P8T4</accession>
<protein>
    <submittedName>
        <fullName evidence="1">Uncharacterized protein</fullName>
    </submittedName>
</protein>
<reference evidence="1 2" key="1">
    <citation type="submission" date="2020-05" db="EMBL/GenBank/DDBJ databases">
        <title>Comparative genomic analysis of denitrifying bacteria from Halomonas genus.</title>
        <authorList>
            <person name="Wang L."/>
            <person name="Shao Z."/>
        </authorList>
    </citation>
    <scope>NUCLEOTIDE SEQUENCE [LARGE SCALE GENOMIC DNA]</scope>
    <source>
        <strain evidence="1 2">A4</strain>
    </source>
</reference>
<dbReference type="RefSeq" id="WP_238977196.1">
    <property type="nucleotide sequence ID" value="NZ_JABFUC010000007.1"/>
</dbReference>
<dbReference type="EMBL" id="JABFUC010000007">
    <property type="protein sequence ID" value="MCG6658046.1"/>
    <property type="molecule type" value="Genomic_DNA"/>
</dbReference>
<keyword evidence="2" id="KW-1185">Reference proteome</keyword>
<comment type="caution">
    <text evidence="1">The sequence shown here is derived from an EMBL/GenBank/DDBJ whole genome shotgun (WGS) entry which is preliminary data.</text>
</comment>
<name>A0ABS9P8T4_9GAMM</name>
<dbReference type="Proteomes" id="UP000814385">
    <property type="component" value="Unassembled WGS sequence"/>
</dbReference>
<proteinExistence type="predicted"/>
<evidence type="ECO:0000313" key="2">
    <source>
        <dbReference type="Proteomes" id="UP000814385"/>
    </source>
</evidence>
<evidence type="ECO:0000313" key="1">
    <source>
        <dbReference type="EMBL" id="MCG6658046.1"/>
    </source>
</evidence>
<gene>
    <name evidence="1" type="ORF">HOP52_09795</name>
</gene>